<feature type="transmembrane region" description="Helical" evidence="10">
    <location>
        <begin position="100"/>
        <end position="123"/>
    </location>
</feature>
<dbReference type="SUPFAM" id="SSF55785">
    <property type="entry name" value="PYP-like sensor domain (PAS domain)"/>
    <property type="match status" value="1"/>
</dbReference>
<dbReference type="EMBL" id="CAKMMF010000007">
    <property type="protein sequence ID" value="CAH1201587.1"/>
    <property type="molecule type" value="Genomic_DNA"/>
</dbReference>
<evidence type="ECO:0000256" key="1">
    <source>
        <dbReference type="ARBA" id="ARBA00000085"/>
    </source>
</evidence>
<dbReference type="SMART" id="SM00388">
    <property type="entry name" value="HisKA"/>
    <property type="match status" value="1"/>
</dbReference>
<feature type="transmembrane region" description="Helical" evidence="10">
    <location>
        <begin position="200"/>
        <end position="222"/>
    </location>
</feature>
<evidence type="ECO:0000313" key="13">
    <source>
        <dbReference type="Proteomes" id="UP000838686"/>
    </source>
</evidence>
<dbReference type="RefSeq" id="WP_236340005.1">
    <property type="nucleotide sequence ID" value="NZ_CAKMMF010000007.1"/>
</dbReference>
<keyword evidence="10" id="KW-1133">Transmembrane helix</keyword>
<evidence type="ECO:0000256" key="10">
    <source>
        <dbReference type="SAM" id="Phobius"/>
    </source>
</evidence>
<dbReference type="InterPro" id="IPR004358">
    <property type="entry name" value="Sig_transdc_His_kin-like_C"/>
</dbReference>
<dbReference type="InterPro" id="IPR003661">
    <property type="entry name" value="HisK_dim/P_dom"/>
</dbReference>
<dbReference type="InterPro" id="IPR031621">
    <property type="entry name" value="HisKA_7TM"/>
</dbReference>
<keyword evidence="10" id="KW-0472">Membrane</keyword>
<dbReference type="EC" id="2.7.13.3" evidence="3"/>
<dbReference type="Pfam" id="PF00512">
    <property type="entry name" value="HisKA"/>
    <property type="match status" value="1"/>
</dbReference>
<accession>A0ABN8GEX8</accession>
<dbReference type="Gene3D" id="3.30.565.10">
    <property type="entry name" value="Histidine kinase-like ATPase, C-terminal domain"/>
    <property type="match status" value="1"/>
</dbReference>
<dbReference type="PRINTS" id="PR00344">
    <property type="entry name" value="BCTRLSENSOR"/>
</dbReference>
<evidence type="ECO:0000256" key="2">
    <source>
        <dbReference type="ARBA" id="ARBA00004370"/>
    </source>
</evidence>
<keyword evidence="13" id="KW-1185">Reference proteome</keyword>
<evidence type="ECO:0000256" key="7">
    <source>
        <dbReference type="ARBA" id="ARBA00022777"/>
    </source>
</evidence>
<dbReference type="Gene3D" id="3.30.450.20">
    <property type="entry name" value="PAS domain"/>
    <property type="match status" value="1"/>
</dbReference>
<dbReference type="PROSITE" id="PS50109">
    <property type="entry name" value="HIS_KIN"/>
    <property type="match status" value="1"/>
</dbReference>
<comment type="caution">
    <text evidence="12">The sequence shown here is derived from an EMBL/GenBank/DDBJ whole genome shotgun (WGS) entry which is preliminary data.</text>
</comment>
<dbReference type="InterPro" id="IPR050351">
    <property type="entry name" value="BphY/WalK/GraS-like"/>
</dbReference>
<feature type="transmembrane region" description="Helical" evidence="10">
    <location>
        <begin position="6"/>
        <end position="26"/>
    </location>
</feature>
<feature type="transmembrane region" description="Helical" evidence="10">
    <location>
        <begin position="64"/>
        <end position="88"/>
    </location>
</feature>
<keyword evidence="10" id="KW-0812">Transmembrane</keyword>
<comment type="catalytic activity">
    <reaction evidence="1">
        <text>ATP + protein L-histidine = ADP + protein N-phospho-L-histidine.</text>
        <dbReference type="EC" id="2.7.13.3"/>
    </reaction>
</comment>
<gene>
    <name evidence="12" type="primary">sasA_8</name>
    <name evidence="12" type="ORF">PAECIP111893_01664</name>
</gene>
<dbReference type="InterPro" id="IPR036890">
    <property type="entry name" value="HATPase_C_sf"/>
</dbReference>
<dbReference type="CDD" id="cd00082">
    <property type="entry name" value="HisKA"/>
    <property type="match status" value="1"/>
</dbReference>
<dbReference type="GO" id="GO:0016740">
    <property type="term" value="F:transferase activity"/>
    <property type="evidence" value="ECO:0007669"/>
    <property type="project" value="UniProtKB-KW"/>
</dbReference>
<evidence type="ECO:0000259" key="11">
    <source>
        <dbReference type="PROSITE" id="PS50109"/>
    </source>
</evidence>
<proteinExistence type="predicted"/>
<evidence type="ECO:0000313" key="12">
    <source>
        <dbReference type="EMBL" id="CAH1201587.1"/>
    </source>
</evidence>
<dbReference type="PANTHER" id="PTHR42878:SF7">
    <property type="entry name" value="SENSOR HISTIDINE KINASE GLRK"/>
    <property type="match status" value="1"/>
</dbReference>
<evidence type="ECO:0000256" key="5">
    <source>
        <dbReference type="ARBA" id="ARBA00022679"/>
    </source>
</evidence>
<keyword evidence="6" id="KW-0547">Nucleotide-binding</keyword>
<dbReference type="Gene3D" id="1.10.287.130">
    <property type="match status" value="1"/>
</dbReference>
<evidence type="ECO:0000256" key="8">
    <source>
        <dbReference type="ARBA" id="ARBA00022840"/>
    </source>
</evidence>
<evidence type="ECO:0000256" key="3">
    <source>
        <dbReference type="ARBA" id="ARBA00012438"/>
    </source>
</evidence>
<keyword evidence="9" id="KW-0902">Two-component regulatory system</keyword>
<dbReference type="Proteomes" id="UP000838686">
    <property type="component" value="Unassembled WGS sequence"/>
</dbReference>
<feature type="transmembrane region" description="Helical" evidence="10">
    <location>
        <begin position="143"/>
        <end position="164"/>
    </location>
</feature>
<organism evidence="12 13">
    <name type="scientific">Paenibacillus plantiphilus</name>
    <dbReference type="NCBI Taxonomy" id="2905650"/>
    <lineage>
        <taxon>Bacteria</taxon>
        <taxon>Bacillati</taxon>
        <taxon>Bacillota</taxon>
        <taxon>Bacilli</taxon>
        <taxon>Bacillales</taxon>
        <taxon>Paenibacillaceae</taxon>
        <taxon>Paenibacillus</taxon>
    </lineage>
</organism>
<dbReference type="Pfam" id="PF16927">
    <property type="entry name" value="HisKA_7TM"/>
    <property type="match status" value="1"/>
</dbReference>
<dbReference type="PANTHER" id="PTHR42878">
    <property type="entry name" value="TWO-COMPONENT HISTIDINE KINASE"/>
    <property type="match status" value="1"/>
</dbReference>
<feature type="transmembrane region" description="Helical" evidence="10">
    <location>
        <begin position="176"/>
        <end position="194"/>
    </location>
</feature>
<dbReference type="SUPFAM" id="SSF47384">
    <property type="entry name" value="Homodimeric domain of signal transducing histidine kinase"/>
    <property type="match status" value="1"/>
</dbReference>
<keyword evidence="7" id="KW-0418">Kinase</keyword>
<name>A0ABN8GEX8_9BACL</name>
<feature type="domain" description="Histidine kinase" evidence="11">
    <location>
        <begin position="358"/>
        <end position="575"/>
    </location>
</feature>
<dbReference type="CDD" id="cd00075">
    <property type="entry name" value="HATPase"/>
    <property type="match status" value="1"/>
</dbReference>
<dbReference type="InterPro" id="IPR005467">
    <property type="entry name" value="His_kinase_dom"/>
</dbReference>
<keyword evidence="5 12" id="KW-0808">Transferase</keyword>
<evidence type="ECO:0000256" key="6">
    <source>
        <dbReference type="ARBA" id="ARBA00022741"/>
    </source>
</evidence>
<dbReference type="SMART" id="SM00387">
    <property type="entry name" value="HATPase_c"/>
    <property type="match status" value="1"/>
</dbReference>
<dbReference type="InterPro" id="IPR035965">
    <property type="entry name" value="PAS-like_dom_sf"/>
</dbReference>
<comment type="subcellular location">
    <subcellularLocation>
        <location evidence="2">Membrane</location>
    </subcellularLocation>
</comment>
<feature type="transmembrane region" description="Helical" evidence="10">
    <location>
        <begin position="33"/>
        <end position="52"/>
    </location>
</feature>
<protein>
    <recommendedName>
        <fullName evidence="3">histidine kinase</fullName>
        <ecNumber evidence="3">2.7.13.3</ecNumber>
    </recommendedName>
</protein>
<keyword evidence="4" id="KW-0597">Phosphoprotein</keyword>
<evidence type="ECO:0000256" key="9">
    <source>
        <dbReference type="ARBA" id="ARBA00023012"/>
    </source>
</evidence>
<keyword evidence="8" id="KW-0067">ATP-binding</keyword>
<dbReference type="Pfam" id="PF02518">
    <property type="entry name" value="HATPase_c"/>
    <property type="match status" value="1"/>
</dbReference>
<sequence>MNSTVELVLMIASVIMTGIILFTIYGFRRERGVGYLIGMVVCRMIYSSSIILEKSSYLFVEKLFFRNIQVTALNLMVPFFLLFVYQLIGRDKLLKSRWKIMLFTVFALWSLLSWLDPVLHMIYRTIELDNGHLMTTRTVYSAAFSITCYSVVAACLYFLFQYVWNIRNDFRKPGMLILILSSFPLVLEIAKLMNPEWSSWLLPLSVYCGFTGTLMLVITLRIKFFSTVPIARNIVLDTLQESIVIANASGKIIDSNKQASKWFAEMGYAAINGRNVAELLEPWPEWHKLCKSMQQGRVEIDAWLDGERKIYSVNVYPLRVLRKKGQGSISLIVDITEKQRHMEQIAQLNQLKDQLFTIVSHDIRSPLALQYQLIELLEEDRDRLDPDHREIIVTLGDQIRNTLGMANNLLEWFRSQREDMALRPQVLELSEVVEDCRHMLHIKSEAKHITVNHTIASGTQVYADREALGLIIRNLLSNAIKFTGLGGSIQIDAQLSGDMVTVSVRDNGTGMEEERVRQLFAEKELHSSAGTLGEKGAGLGLLVSRQFVELSGGRLWAESKAGQGSVFHFTVRGGAE</sequence>
<evidence type="ECO:0000256" key="4">
    <source>
        <dbReference type="ARBA" id="ARBA00022553"/>
    </source>
</evidence>
<dbReference type="InterPro" id="IPR036097">
    <property type="entry name" value="HisK_dim/P_sf"/>
</dbReference>
<reference evidence="12" key="1">
    <citation type="submission" date="2022-01" db="EMBL/GenBank/DDBJ databases">
        <authorList>
            <person name="Criscuolo A."/>
        </authorList>
    </citation>
    <scope>NUCLEOTIDE SEQUENCE</scope>
    <source>
        <strain evidence="12">CIP111893</strain>
    </source>
</reference>
<dbReference type="SUPFAM" id="SSF55874">
    <property type="entry name" value="ATPase domain of HSP90 chaperone/DNA topoisomerase II/histidine kinase"/>
    <property type="match status" value="1"/>
</dbReference>
<dbReference type="InterPro" id="IPR003594">
    <property type="entry name" value="HATPase_dom"/>
</dbReference>